<comment type="caution">
    <text evidence="1">The sequence shown here is derived from an EMBL/GenBank/DDBJ whole genome shotgun (WGS) entry which is preliminary data.</text>
</comment>
<protein>
    <submittedName>
        <fullName evidence="1">Uncharacterized protein</fullName>
    </submittedName>
</protein>
<name>A0A101JPF4_CHLLI</name>
<proteinExistence type="predicted"/>
<keyword evidence="2" id="KW-1185">Reference proteome</keyword>
<dbReference type="AlphaFoldDB" id="A0A101JPF4"/>
<evidence type="ECO:0000313" key="2">
    <source>
        <dbReference type="Proteomes" id="UP000053937"/>
    </source>
</evidence>
<gene>
    <name evidence="1" type="ORF">ASB62_03925</name>
</gene>
<sequence>MFNDKNYSEVNREERFFCFLLGHALLMSQQVRFGFAELARKKCNVVLDPDNLEVYVEAAALRDYWRDLGDPVKYTDEIHNSRLSVLKLIFEKYDVPLDVLDKYEVFKTSTNKLWNPNHWNEKALEEAGLGRLIEVKWAFNAKPDILLISPESMLVIEAKVESPEGCKADAEYKQFQTQQLIGELWQLLIPQFKNKKLANAILNVSSTHESIPVIKWSEIMTLVDNSEVDVFTRSAMMQLNRYYSK</sequence>
<accession>A0A101JPF4</accession>
<reference evidence="1 2" key="1">
    <citation type="submission" date="2015-10" db="EMBL/GenBank/DDBJ databases">
        <title>Draft Genome Sequence of Chlorobium limicola strain Frasassi Growing under Artificial Lighting in the Frasassi Cave System.</title>
        <authorList>
            <person name="Mansor M."/>
            <person name="Macalady J."/>
        </authorList>
    </citation>
    <scope>NUCLEOTIDE SEQUENCE [LARGE SCALE GENOMIC DNA]</scope>
    <source>
        <strain evidence="1 2">Frasassi</strain>
    </source>
</reference>
<dbReference type="Proteomes" id="UP000053937">
    <property type="component" value="Unassembled WGS sequence"/>
</dbReference>
<dbReference type="EMBL" id="LMBR01000088">
    <property type="protein sequence ID" value="KUL30587.1"/>
    <property type="molecule type" value="Genomic_DNA"/>
</dbReference>
<evidence type="ECO:0000313" key="1">
    <source>
        <dbReference type="EMBL" id="KUL30587.1"/>
    </source>
</evidence>
<organism evidence="1 2">
    <name type="scientific">Chlorobium limicola</name>
    <dbReference type="NCBI Taxonomy" id="1092"/>
    <lineage>
        <taxon>Bacteria</taxon>
        <taxon>Pseudomonadati</taxon>
        <taxon>Chlorobiota</taxon>
        <taxon>Chlorobiia</taxon>
        <taxon>Chlorobiales</taxon>
        <taxon>Chlorobiaceae</taxon>
        <taxon>Chlorobium/Pelodictyon group</taxon>
        <taxon>Chlorobium</taxon>
    </lineage>
</organism>